<dbReference type="EMBL" id="JAJFAZ020000001">
    <property type="protein sequence ID" value="KAI5350603.1"/>
    <property type="molecule type" value="Genomic_DNA"/>
</dbReference>
<sequence>MWDSPPTETGMGIPRDLLNGDGFGDGAGNGERGWGCHREFGGEAGVAALGVVSETGAEVDGVGFGHVYQRRGVDGDCGGVHYGAKGVAAVTAVVEDGVEGGFWVLQATLGSSTNVHTWGFERECHGKKGEVTTTVVEPIGLIKF</sequence>
<evidence type="ECO:0000313" key="2">
    <source>
        <dbReference type="EMBL" id="KAI5350603.1"/>
    </source>
</evidence>
<comment type="caution">
    <text evidence="2">The sequence shown here is derived from an EMBL/GenBank/DDBJ whole genome shotgun (WGS) entry which is preliminary data.</text>
</comment>
<feature type="region of interest" description="Disordered" evidence="1">
    <location>
        <begin position="1"/>
        <end position="24"/>
    </location>
</feature>
<dbReference type="Proteomes" id="UP001054821">
    <property type="component" value="Chromosome 1"/>
</dbReference>
<reference evidence="2 3" key="1">
    <citation type="journal article" date="2022" name="G3 (Bethesda)">
        <title>Whole-genome sequence and methylome profiling of the almond [Prunus dulcis (Mill.) D.A. Webb] cultivar 'Nonpareil'.</title>
        <authorList>
            <person name="D'Amico-Willman K.M."/>
            <person name="Ouma W.Z."/>
            <person name="Meulia T."/>
            <person name="Sideli G.M."/>
            <person name="Gradziel T.M."/>
            <person name="Fresnedo-Ramirez J."/>
        </authorList>
    </citation>
    <scope>NUCLEOTIDE SEQUENCE [LARGE SCALE GENOMIC DNA]</scope>
    <source>
        <strain evidence="2">Clone GOH B32 T37-40</strain>
    </source>
</reference>
<organism evidence="2 3">
    <name type="scientific">Prunus dulcis</name>
    <name type="common">Almond</name>
    <name type="synonym">Amygdalus dulcis</name>
    <dbReference type="NCBI Taxonomy" id="3755"/>
    <lineage>
        <taxon>Eukaryota</taxon>
        <taxon>Viridiplantae</taxon>
        <taxon>Streptophyta</taxon>
        <taxon>Embryophyta</taxon>
        <taxon>Tracheophyta</taxon>
        <taxon>Spermatophyta</taxon>
        <taxon>Magnoliopsida</taxon>
        <taxon>eudicotyledons</taxon>
        <taxon>Gunneridae</taxon>
        <taxon>Pentapetalae</taxon>
        <taxon>rosids</taxon>
        <taxon>fabids</taxon>
        <taxon>Rosales</taxon>
        <taxon>Rosaceae</taxon>
        <taxon>Amygdaloideae</taxon>
        <taxon>Amygdaleae</taxon>
        <taxon>Prunus</taxon>
    </lineage>
</organism>
<accession>A0AAD4ZM69</accession>
<evidence type="ECO:0000313" key="3">
    <source>
        <dbReference type="Proteomes" id="UP001054821"/>
    </source>
</evidence>
<protein>
    <submittedName>
        <fullName evidence="2">Uncharacterized protein</fullName>
    </submittedName>
</protein>
<dbReference type="AlphaFoldDB" id="A0AAD4ZM69"/>
<proteinExistence type="predicted"/>
<evidence type="ECO:0000256" key="1">
    <source>
        <dbReference type="SAM" id="MobiDB-lite"/>
    </source>
</evidence>
<keyword evidence="3" id="KW-1185">Reference proteome</keyword>
<gene>
    <name evidence="2" type="ORF">L3X38_003494</name>
</gene>
<name>A0AAD4ZM69_PRUDU</name>